<dbReference type="RefSeq" id="WP_020890693.1">
    <property type="nucleotide sequence ID" value="NZ_BJYV01000007.1"/>
</dbReference>
<protein>
    <submittedName>
        <fullName evidence="1">Uncharacterized protein</fullName>
    </submittedName>
</protein>
<dbReference type="Proteomes" id="UP000321301">
    <property type="component" value="Unassembled WGS sequence"/>
</dbReference>
<reference evidence="1 2" key="1">
    <citation type="submission" date="2019-07" db="EMBL/GenBank/DDBJ databases">
        <title>Whole genome shotgun sequence of Cyclobacterium qasimii NBRC 106168.</title>
        <authorList>
            <person name="Hosoyama A."/>
            <person name="Uohara A."/>
            <person name="Ohji S."/>
            <person name="Ichikawa N."/>
        </authorList>
    </citation>
    <scope>NUCLEOTIDE SEQUENCE [LARGE SCALE GENOMIC DNA]</scope>
    <source>
        <strain evidence="1 2">NBRC 106168</strain>
    </source>
</reference>
<keyword evidence="2" id="KW-1185">Reference proteome</keyword>
<name>A0A512CBH2_9BACT</name>
<evidence type="ECO:0000313" key="1">
    <source>
        <dbReference type="EMBL" id="GEO21561.1"/>
    </source>
</evidence>
<comment type="caution">
    <text evidence="1">The sequence shown here is derived from an EMBL/GenBank/DDBJ whole genome shotgun (WGS) entry which is preliminary data.</text>
</comment>
<organism evidence="1 2">
    <name type="scientific">Cyclobacterium qasimii</name>
    <dbReference type="NCBI Taxonomy" id="1350429"/>
    <lineage>
        <taxon>Bacteria</taxon>
        <taxon>Pseudomonadati</taxon>
        <taxon>Bacteroidota</taxon>
        <taxon>Cytophagia</taxon>
        <taxon>Cytophagales</taxon>
        <taxon>Cyclobacteriaceae</taxon>
        <taxon>Cyclobacterium</taxon>
    </lineage>
</organism>
<evidence type="ECO:0000313" key="2">
    <source>
        <dbReference type="Proteomes" id="UP000321301"/>
    </source>
</evidence>
<dbReference type="EMBL" id="BJYV01000007">
    <property type="protein sequence ID" value="GEO21561.1"/>
    <property type="molecule type" value="Genomic_DNA"/>
</dbReference>
<gene>
    <name evidence="1" type="ORF">CQA01_20950</name>
</gene>
<accession>A0A512CBH2</accession>
<proteinExistence type="predicted"/>
<sequence>MLLSRSEKGIVADDELQNEMRLSMINFSDYANRNGMDPEETNKLLLNIKNELNRD</sequence>
<dbReference type="AlphaFoldDB" id="A0A512CBH2"/>